<feature type="non-terminal residue" evidence="3">
    <location>
        <position position="139"/>
    </location>
</feature>
<feature type="domain" description="Mechanosensitive ion channel transmembrane helices 2/3" evidence="2">
    <location>
        <begin position="97"/>
        <end position="133"/>
    </location>
</feature>
<proteinExistence type="predicted"/>
<dbReference type="Pfam" id="PF21088">
    <property type="entry name" value="MS_channel_1st"/>
    <property type="match status" value="1"/>
</dbReference>
<evidence type="ECO:0000313" key="4">
    <source>
        <dbReference type="Proteomes" id="UP000886749"/>
    </source>
</evidence>
<accession>A0A9D1AJT8</accession>
<dbReference type="PANTHER" id="PTHR30221:SF1">
    <property type="entry name" value="SMALL-CONDUCTANCE MECHANOSENSITIVE CHANNEL"/>
    <property type="match status" value="1"/>
</dbReference>
<gene>
    <name evidence="3" type="ORF">IAB36_06410</name>
</gene>
<name>A0A9D1AJT8_9FIRM</name>
<comment type="caution">
    <text evidence="3">The sequence shown here is derived from an EMBL/GenBank/DDBJ whole genome shotgun (WGS) entry which is preliminary data.</text>
</comment>
<dbReference type="Pfam" id="PF05552">
    <property type="entry name" value="MS_channel_1st_1"/>
    <property type="match status" value="1"/>
</dbReference>
<dbReference type="InterPro" id="IPR045275">
    <property type="entry name" value="MscS_archaea/bacteria_type"/>
</dbReference>
<feature type="transmembrane region" description="Helical" evidence="1">
    <location>
        <begin position="48"/>
        <end position="69"/>
    </location>
</feature>
<dbReference type="EMBL" id="DVGY01000147">
    <property type="protein sequence ID" value="HIR41440.1"/>
    <property type="molecule type" value="Genomic_DNA"/>
</dbReference>
<keyword evidence="1" id="KW-0472">Membrane</keyword>
<keyword evidence="1" id="KW-0812">Transmembrane</keyword>
<evidence type="ECO:0000259" key="2">
    <source>
        <dbReference type="Pfam" id="PF21088"/>
    </source>
</evidence>
<dbReference type="InterPro" id="IPR011014">
    <property type="entry name" value="MscS_channel_TM-2"/>
</dbReference>
<dbReference type="InterPro" id="IPR049142">
    <property type="entry name" value="MS_channel_1st"/>
</dbReference>
<organism evidence="3 4">
    <name type="scientific">Candidatus Egerieicola pullicola</name>
    <dbReference type="NCBI Taxonomy" id="2840775"/>
    <lineage>
        <taxon>Bacteria</taxon>
        <taxon>Bacillati</taxon>
        <taxon>Bacillota</taxon>
        <taxon>Clostridia</taxon>
        <taxon>Eubacteriales</taxon>
        <taxon>Oscillospiraceae</taxon>
        <taxon>Oscillospiraceae incertae sedis</taxon>
        <taxon>Candidatus Egerieicola</taxon>
    </lineage>
</organism>
<protein>
    <submittedName>
        <fullName evidence="3">Mechanosensitive ion channel</fullName>
    </submittedName>
</protein>
<evidence type="ECO:0000256" key="1">
    <source>
        <dbReference type="SAM" id="Phobius"/>
    </source>
</evidence>
<keyword evidence="1" id="KW-1133">Transmembrane helix</keyword>
<dbReference type="AlphaFoldDB" id="A0A9D1AJT8"/>
<dbReference type="GO" id="GO:0008381">
    <property type="term" value="F:mechanosensitive monoatomic ion channel activity"/>
    <property type="evidence" value="ECO:0007669"/>
    <property type="project" value="InterPro"/>
</dbReference>
<evidence type="ECO:0000313" key="3">
    <source>
        <dbReference type="EMBL" id="HIR41440.1"/>
    </source>
</evidence>
<dbReference type="SUPFAM" id="SSF82861">
    <property type="entry name" value="Mechanosensitive channel protein MscS (YggB), transmembrane region"/>
    <property type="match status" value="1"/>
</dbReference>
<reference evidence="3" key="2">
    <citation type="journal article" date="2021" name="PeerJ">
        <title>Extensive microbial diversity within the chicken gut microbiome revealed by metagenomics and culture.</title>
        <authorList>
            <person name="Gilroy R."/>
            <person name="Ravi A."/>
            <person name="Getino M."/>
            <person name="Pursley I."/>
            <person name="Horton D.L."/>
            <person name="Alikhan N.F."/>
            <person name="Baker D."/>
            <person name="Gharbi K."/>
            <person name="Hall N."/>
            <person name="Watson M."/>
            <person name="Adriaenssens E.M."/>
            <person name="Foster-Nyarko E."/>
            <person name="Jarju S."/>
            <person name="Secka A."/>
            <person name="Antonio M."/>
            <person name="Oren A."/>
            <person name="Chaudhuri R.R."/>
            <person name="La Ragione R."/>
            <person name="Hildebrand F."/>
            <person name="Pallen M.J."/>
        </authorList>
    </citation>
    <scope>NUCLEOTIDE SEQUENCE</scope>
    <source>
        <strain evidence="3">CHK184-25365</strain>
    </source>
</reference>
<dbReference type="Gene3D" id="1.10.287.1260">
    <property type="match status" value="1"/>
</dbReference>
<dbReference type="GO" id="GO:0016020">
    <property type="term" value="C:membrane"/>
    <property type="evidence" value="ECO:0007669"/>
    <property type="project" value="InterPro"/>
</dbReference>
<reference evidence="3" key="1">
    <citation type="submission" date="2020-10" db="EMBL/GenBank/DDBJ databases">
        <authorList>
            <person name="Gilroy R."/>
        </authorList>
    </citation>
    <scope>NUCLEOTIDE SEQUENCE</scope>
    <source>
        <strain evidence="3">CHK184-25365</strain>
    </source>
</reference>
<sequence>MDPNELSSTLSDTTSHLDTSQEVVEAVQQLGEDTQNFFTDAWNYFQQALPTIIKVVLVALIGLLLAKVFLRLCRKGLQRSKMDKSAHHFFYSVLRGVVYIVLVLVILQTMGVEMSSIVALFSVCGVALSLAVQDSLSNV</sequence>
<dbReference type="Proteomes" id="UP000886749">
    <property type="component" value="Unassembled WGS sequence"/>
</dbReference>
<feature type="transmembrane region" description="Helical" evidence="1">
    <location>
        <begin position="89"/>
        <end position="108"/>
    </location>
</feature>
<dbReference type="PANTHER" id="PTHR30221">
    <property type="entry name" value="SMALL-CONDUCTANCE MECHANOSENSITIVE CHANNEL"/>
    <property type="match status" value="1"/>
</dbReference>
<dbReference type="InterPro" id="IPR008910">
    <property type="entry name" value="MSC_TM_helix"/>
</dbReference>